<dbReference type="RefSeq" id="WP_005011035.1">
    <property type="nucleotide sequence ID" value="NZ_HG422173.1"/>
</dbReference>
<accession>M1Z277</accession>
<dbReference type="EMBL" id="CAQJ01000095">
    <property type="protein sequence ID" value="CCQ91830.1"/>
    <property type="molecule type" value="Genomic_DNA"/>
</dbReference>
<dbReference type="HOGENOM" id="CLU_911637_0_0_0"/>
<dbReference type="OrthoDB" id="8578594at2"/>
<dbReference type="Pfam" id="PF07603">
    <property type="entry name" value="Lcl_C"/>
    <property type="match status" value="1"/>
</dbReference>
<dbReference type="AlphaFoldDB" id="M1Z277"/>
<feature type="domain" description="Lcl C-terminal" evidence="2">
    <location>
        <begin position="97"/>
        <end position="199"/>
    </location>
</feature>
<organism evidence="3 4">
    <name type="scientific">Nitrospina gracilis (strain 3/211)</name>
    <dbReference type="NCBI Taxonomy" id="1266370"/>
    <lineage>
        <taxon>Bacteria</taxon>
        <taxon>Pseudomonadati</taxon>
        <taxon>Nitrospinota/Tectimicrobiota group</taxon>
        <taxon>Nitrospinota</taxon>
        <taxon>Nitrospinia</taxon>
        <taxon>Nitrospinales</taxon>
        <taxon>Nitrospinaceae</taxon>
        <taxon>Nitrospina</taxon>
    </lineage>
</organism>
<comment type="caution">
    <text evidence="3">The sequence shown here is derived from an EMBL/GenBank/DDBJ whole genome shotgun (WGS) entry which is preliminary data.</text>
</comment>
<feature type="region of interest" description="Disordered" evidence="1">
    <location>
        <begin position="1"/>
        <end position="103"/>
    </location>
</feature>
<dbReference type="InParanoid" id="M1Z277"/>
<name>M1Z277_NITG3</name>
<evidence type="ECO:0000256" key="1">
    <source>
        <dbReference type="SAM" id="MobiDB-lite"/>
    </source>
</evidence>
<feature type="compositionally biased region" description="Low complexity" evidence="1">
    <location>
        <begin position="37"/>
        <end position="83"/>
    </location>
</feature>
<protein>
    <recommendedName>
        <fullName evidence="2">Lcl C-terminal domain-containing protein</fullName>
    </recommendedName>
</protein>
<dbReference type="InterPro" id="IPR011460">
    <property type="entry name" value="Lcl_C"/>
</dbReference>
<evidence type="ECO:0000313" key="3">
    <source>
        <dbReference type="EMBL" id="CCQ91830.1"/>
    </source>
</evidence>
<evidence type="ECO:0000259" key="2">
    <source>
        <dbReference type="Pfam" id="PF07603"/>
    </source>
</evidence>
<feature type="compositionally biased region" description="Basic and acidic residues" evidence="1">
    <location>
        <begin position="1"/>
        <end position="14"/>
    </location>
</feature>
<reference evidence="3 4" key="1">
    <citation type="journal article" date="2013" name="Front. Microbiol.">
        <title>The genome of Nitrospina gracilis illuminates the metabolism and evolution of the major marine nitrite oxidizer.</title>
        <authorList>
            <person name="Luecker S."/>
            <person name="Nowka B."/>
            <person name="Rattei T."/>
            <person name="Spieck E."/>
            <person name="and Daims H."/>
        </authorList>
    </citation>
    <scope>NUCLEOTIDE SEQUENCE [LARGE SCALE GENOMIC DNA]</scope>
    <source>
        <strain evidence="3 4">3/211</strain>
    </source>
</reference>
<dbReference type="Proteomes" id="UP000011704">
    <property type="component" value="Unassembled WGS sequence"/>
</dbReference>
<feature type="region of interest" description="Disordered" evidence="1">
    <location>
        <begin position="228"/>
        <end position="305"/>
    </location>
</feature>
<evidence type="ECO:0000313" key="4">
    <source>
        <dbReference type="Proteomes" id="UP000011704"/>
    </source>
</evidence>
<proteinExistence type="predicted"/>
<keyword evidence="4" id="KW-1185">Reference proteome</keyword>
<dbReference type="STRING" id="1266370.NITGR_860006"/>
<gene>
    <name evidence="3" type="ORF">NITGR_860006</name>
</gene>
<sequence length="305" mass="31536">MADTNPKNEEKQPAEGKPTASESTPKPDPAAPKPEGGESASEKPAPAAVAKSAASAGAKPAPAAGAKPAAPGAKPAAAKPAAKPKVEKKPLIDNGDGTITDPNSGLMWKKTDAWIDTKKFYTWPQAPEYVDKVNKEKFAGHDDWRIPSKAEAATLVDKTKKHMDKNGTEYPFDPIFEIGCAAVTWITECTEEKVVRFDYKIGSEFTYPPCELWSSIRVVRNAEGYEDVPKPGAAPAAKPAPKPGAPAAGVKPAAPAAGAAKPAAPAGDKSATPAPKPDAPAGEKAAPPPAADKPKPTESQSTPTA</sequence>
<feature type="compositionally biased region" description="Low complexity" evidence="1">
    <location>
        <begin position="245"/>
        <end position="267"/>
    </location>
</feature>